<organism evidence="1 2">
    <name type="scientific">Vibrio fluvialis PG41</name>
    <dbReference type="NCBI Taxonomy" id="1336752"/>
    <lineage>
        <taxon>Bacteria</taxon>
        <taxon>Pseudomonadati</taxon>
        <taxon>Pseudomonadota</taxon>
        <taxon>Gammaproteobacteria</taxon>
        <taxon>Vibrionales</taxon>
        <taxon>Vibrionaceae</taxon>
        <taxon>Vibrio</taxon>
    </lineage>
</organism>
<accession>S7IAS2</accession>
<name>S7IAS2_VIBFL</name>
<dbReference type="AlphaFoldDB" id="S7IAS2"/>
<comment type="caution">
    <text evidence="1">The sequence shown here is derived from an EMBL/GenBank/DDBJ whole genome shotgun (WGS) entry which is preliminary data.</text>
</comment>
<protein>
    <submittedName>
        <fullName evidence="1">Uncharacterized protein</fullName>
    </submittedName>
</protein>
<reference evidence="1 2" key="1">
    <citation type="journal article" date="2013" name="Gut Pathog.">
        <title>Evidence of a new metabolic capacity in an emerging diarrheal pathogen: lessons from the draft genomes of Vibrio fluvialis strains PG41 and I21563.</title>
        <authorList>
            <person name="Khatri I."/>
            <person name="Mahajan S."/>
            <person name="Dureja C."/>
            <person name="Subramanian S."/>
            <person name="Raychaudhuri S."/>
        </authorList>
    </citation>
    <scope>NUCLEOTIDE SEQUENCE [LARGE SCALE GENOMIC DNA]</scope>
    <source>
        <strain evidence="1 2">PG41</strain>
    </source>
</reference>
<sequence>MPNLSLHSKIAGVKKAGSQACFFALNNNDQSRSVAPNFADT</sequence>
<dbReference type="Proteomes" id="UP000014854">
    <property type="component" value="Unassembled WGS sequence"/>
</dbReference>
<proteinExistence type="predicted"/>
<dbReference type="PATRIC" id="fig|1336752.4.peg.181"/>
<evidence type="ECO:0000313" key="1">
    <source>
        <dbReference type="EMBL" id="EPP25032.1"/>
    </source>
</evidence>
<evidence type="ECO:0000313" key="2">
    <source>
        <dbReference type="Proteomes" id="UP000014854"/>
    </source>
</evidence>
<dbReference type="EMBL" id="ASXS01000001">
    <property type="protein sequence ID" value="EPP25032.1"/>
    <property type="molecule type" value="Genomic_DNA"/>
</dbReference>
<gene>
    <name evidence="1" type="ORF">L910_0181</name>
</gene>